<evidence type="ECO:0000256" key="11">
    <source>
        <dbReference type="ARBA" id="ARBA00035025"/>
    </source>
</evidence>
<sequence length="468" mass="52736">MLISITNTAEPATDLGFLLHKNPSNLHSADLSFGKAHVFYTDAEPHRCTACLLLELDPVQLVRGAQQLEDYVNDRPYVSSSFLTVAISRIFGTALSGICQKRPELVTQPLPLEISVAVLRARGDQDLLPQLFEPLGYRVASKTLPLDPHFPEWGDSRYVSLNLQAEVTVHDALSHLYVLLPVLDDHKHYYIGDAEVDKLLRHGEGWLSRHPRRQLIVQRYLRRKPDLMNAAFARLLDEESAAVEAGETSTEQSALAEKDLERPMTLHTQRLNQVAGRLKELGARSVLDLGCGEGKLLRRLLADHAIERIAGMDVSHRSLEIASARLRLDRMSERQRKRIQLFQGSLLYRDNRLAGFDAAALVEVIEHLDPPRLAALERVVFEFARPQHILITTPNREYNALFPTLPAGKFRHGDHRFEWTRAEFTTWAQATAARFAYQVRFEPVGPVDEQHGAPSQMALFTLPQAVSA</sequence>
<evidence type="ECO:0000313" key="16">
    <source>
        <dbReference type="Proteomes" id="UP000593892"/>
    </source>
</evidence>
<dbReference type="GO" id="GO:0090486">
    <property type="term" value="F:small RNA 2'-O-methyltransferase activity"/>
    <property type="evidence" value="ECO:0007669"/>
    <property type="project" value="UniProtKB-EC"/>
</dbReference>
<dbReference type="InterPro" id="IPR026610">
    <property type="entry name" value="Hen1"/>
</dbReference>
<keyword evidence="5 15" id="KW-0808">Transferase</keyword>
<dbReference type="EMBL" id="CP063849">
    <property type="protein sequence ID" value="QOY87229.1"/>
    <property type="molecule type" value="Genomic_DNA"/>
</dbReference>
<keyword evidence="10" id="KW-0943">RNA-mediated gene silencing</keyword>
<comment type="catalytic activity">
    <reaction evidence="12">
        <text>small RNA 3'-end nucleotide + S-adenosyl-L-methionine = small RNA 3'-end 2'-O-methylnucleotide + S-adenosyl-L-homocysteine + H(+)</text>
        <dbReference type="Rhea" id="RHEA:37887"/>
        <dbReference type="Rhea" id="RHEA-COMP:10415"/>
        <dbReference type="Rhea" id="RHEA-COMP:10416"/>
        <dbReference type="ChEBI" id="CHEBI:15378"/>
        <dbReference type="ChEBI" id="CHEBI:57856"/>
        <dbReference type="ChEBI" id="CHEBI:59789"/>
        <dbReference type="ChEBI" id="CHEBI:74896"/>
        <dbReference type="ChEBI" id="CHEBI:74898"/>
        <dbReference type="EC" id="2.1.1.386"/>
    </reaction>
</comment>
<evidence type="ECO:0000256" key="5">
    <source>
        <dbReference type="ARBA" id="ARBA00022679"/>
    </source>
</evidence>
<dbReference type="InterPro" id="IPR038546">
    <property type="entry name" value="Hen1_N_sf"/>
</dbReference>
<keyword evidence="8" id="KW-0460">Magnesium</keyword>
<accession>A0A7S7NPA9</accession>
<evidence type="ECO:0000256" key="3">
    <source>
        <dbReference type="ARBA" id="ARBA00021330"/>
    </source>
</evidence>
<evidence type="ECO:0000256" key="2">
    <source>
        <dbReference type="ARBA" id="ARBA00009026"/>
    </source>
</evidence>
<comment type="similarity">
    <text evidence="2">Belongs to the methyltransferase superfamily. HEN1 family.</text>
</comment>
<dbReference type="GO" id="GO:0031047">
    <property type="term" value="P:regulatory ncRNA-mediated gene silencing"/>
    <property type="evidence" value="ECO:0007669"/>
    <property type="project" value="UniProtKB-KW"/>
</dbReference>
<dbReference type="InterPro" id="IPR029063">
    <property type="entry name" value="SAM-dependent_MTases_sf"/>
</dbReference>
<proteinExistence type="inferred from homology"/>
<dbReference type="GO" id="GO:0003723">
    <property type="term" value="F:RNA binding"/>
    <property type="evidence" value="ECO:0007669"/>
    <property type="project" value="UniProtKB-KW"/>
</dbReference>
<evidence type="ECO:0000256" key="6">
    <source>
        <dbReference type="ARBA" id="ARBA00022691"/>
    </source>
</evidence>
<protein>
    <recommendedName>
        <fullName evidence="3">Small RNA 2'-O-methyltransferase</fullName>
        <ecNumber evidence="11">2.1.1.386</ecNumber>
    </recommendedName>
</protein>
<name>A0A7S7NPA9_PALFE</name>
<dbReference type="Proteomes" id="UP000593892">
    <property type="component" value="Chromosome"/>
</dbReference>
<evidence type="ECO:0000256" key="4">
    <source>
        <dbReference type="ARBA" id="ARBA00022603"/>
    </source>
</evidence>
<dbReference type="Gene3D" id="3.30.1610.20">
    <property type="entry name" value="Hen1, N-terminal domain"/>
    <property type="match status" value="1"/>
</dbReference>
<dbReference type="Pfam" id="PF08242">
    <property type="entry name" value="Methyltransf_12"/>
    <property type="match status" value="1"/>
</dbReference>
<evidence type="ECO:0000259" key="14">
    <source>
        <dbReference type="Pfam" id="PF12623"/>
    </source>
</evidence>
<dbReference type="RefSeq" id="WP_194448898.1">
    <property type="nucleotide sequence ID" value="NZ_CP063849.1"/>
</dbReference>
<gene>
    <name evidence="15" type="ORF">IRI77_31400</name>
</gene>
<evidence type="ECO:0000256" key="1">
    <source>
        <dbReference type="ARBA" id="ARBA00001946"/>
    </source>
</evidence>
<evidence type="ECO:0000256" key="10">
    <source>
        <dbReference type="ARBA" id="ARBA00023158"/>
    </source>
</evidence>
<keyword evidence="9" id="KW-0694">RNA-binding</keyword>
<dbReference type="Pfam" id="PF12623">
    <property type="entry name" value="Hen1_L"/>
    <property type="match status" value="1"/>
</dbReference>
<dbReference type="InterPro" id="IPR013217">
    <property type="entry name" value="Methyltransf_12"/>
</dbReference>
<dbReference type="NCBIfam" id="TIGR04074">
    <property type="entry name" value="bacter_Hen1"/>
    <property type="match status" value="1"/>
</dbReference>
<keyword evidence="4 15" id="KW-0489">Methyltransferase</keyword>
<evidence type="ECO:0000256" key="7">
    <source>
        <dbReference type="ARBA" id="ARBA00022723"/>
    </source>
</evidence>
<dbReference type="AlphaFoldDB" id="A0A7S7NPA9"/>
<evidence type="ECO:0000256" key="12">
    <source>
        <dbReference type="ARBA" id="ARBA00048418"/>
    </source>
</evidence>
<dbReference type="PANTHER" id="PTHR21404:SF3">
    <property type="entry name" value="SMALL RNA 2'-O-METHYLTRANSFERASE"/>
    <property type="match status" value="1"/>
</dbReference>
<dbReference type="KEGG" id="pfer:IRI77_31400"/>
<dbReference type="InterPro" id="IPR024740">
    <property type="entry name" value="Hen1_N"/>
</dbReference>
<keyword evidence="6" id="KW-0949">S-adenosyl-L-methionine</keyword>
<evidence type="ECO:0000256" key="8">
    <source>
        <dbReference type="ARBA" id="ARBA00022842"/>
    </source>
</evidence>
<dbReference type="GO" id="GO:0001510">
    <property type="term" value="P:RNA methylation"/>
    <property type="evidence" value="ECO:0007669"/>
    <property type="project" value="InterPro"/>
</dbReference>
<evidence type="ECO:0000256" key="9">
    <source>
        <dbReference type="ARBA" id="ARBA00022884"/>
    </source>
</evidence>
<comment type="cofactor">
    <cofactor evidence="1">
        <name>Mg(2+)</name>
        <dbReference type="ChEBI" id="CHEBI:18420"/>
    </cofactor>
</comment>
<dbReference type="SUPFAM" id="SSF53335">
    <property type="entry name" value="S-adenosyl-L-methionine-dependent methyltransferases"/>
    <property type="match status" value="1"/>
</dbReference>
<organism evidence="15 16">
    <name type="scientific">Paludibaculum fermentans</name>
    <dbReference type="NCBI Taxonomy" id="1473598"/>
    <lineage>
        <taxon>Bacteria</taxon>
        <taxon>Pseudomonadati</taxon>
        <taxon>Acidobacteriota</taxon>
        <taxon>Terriglobia</taxon>
        <taxon>Bryobacterales</taxon>
        <taxon>Bryobacteraceae</taxon>
        <taxon>Paludibaculum</taxon>
    </lineage>
</organism>
<evidence type="ECO:0000313" key="15">
    <source>
        <dbReference type="EMBL" id="QOY87229.1"/>
    </source>
</evidence>
<feature type="domain" description="Hen1 N-terminal" evidence="14">
    <location>
        <begin position="1"/>
        <end position="235"/>
    </location>
</feature>
<dbReference type="GO" id="GO:0046872">
    <property type="term" value="F:metal ion binding"/>
    <property type="evidence" value="ECO:0007669"/>
    <property type="project" value="UniProtKB-KW"/>
</dbReference>
<dbReference type="Gene3D" id="3.40.50.150">
    <property type="entry name" value="Vaccinia Virus protein VP39"/>
    <property type="match status" value="1"/>
</dbReference>
<dbReference type="PANTHER" id="PTHR21404">
    <property type="entry name" value="HEN1"/>
    <property type="match status" value="1"/>
</dbReference>
<reference evidence="15 16" key="1">
    <citation type="submission" date="2020-10" db="EMBL/GenBank/DDBJ databases">
        <title>Complete genome sequence of Paludibaculum fermentans P105T, a facultatively anaerobic acidobacterium capable of dissimilatory Fe(III) reduction.</title>
        <authorList>
            <person name="Dedysh S.N."/>
            <person name="Beletsky A.V."/>
            <person name="Kulichevskaya I.S."/>
            <person name="Mardanov A.V."/>
            <person name="Ravin N.V."/>
        </authorList>
    </citation>
    <scope>NUCLEOTIDE SEQUENCE [LARGE SCALE GENOMIC DNA]</scope>
    <source>
        <strain evidence="15 16">P105</strain>
    </source>
</reference>
<evidence type="ECO:0000259" key="13">
    <source>
        <dbReference type="Pfam" id="PF08242"/>
    </source>
</evidence>
<keyword evidence="7" id="KW-0479">Metal-binding</keyword>
<keyword evidence="16" id="KW-1185">Reference proteome</keyword>
<dbReference type="InterPro" id="IPR024026">
    <property type="entry name" value="3'-RNA_MeTfrase_Hen1_bac"/>
</dbReference>
<dbReference type="CDD" id="cd02440">
    <property type="entry name" value="AdoMet_MTases"/>
    <property type="match status" value="1"/>
</dbReference>
<dbReference type="EC" id="2.1.1.386" evidence="11"/>
<feature type="domain" description="Methyltransferase type 12" evidence="13">
    <location>
        <begin position="287"/>
        <end position="379"/>
    </location>
</feature>